<evidence type="ECO:0000313" key="4">
    <source>
        <dbReference type="Proteomes" id="UP001642409"/>
    </source>
</evidence>
<reference evidence="3 4" key="2">
    <citation type="submission" date="2024-07" db="EMBL/GenBank/DDBJ databases">
        <authorList>
            <person name="Akdeniz Z."/>
        </authorList>
    </citation>
    <scope>NUCLEOTIDE SEQUENCE [LARGE SCALE GENOMIC DNA]</scope>
</reference>
<dbReference type="EMBL" id="CAXDID020000339">
    <property type="protein sequence ID" value="CAL6079248.1"/>
    <property type="molecule type" value="Genomic_DNA"/>
</dbReference>
<keyword evidence="1" id="KW-0812">Transmembrane</keyword>
<sequence>MLSLALQSQLTAMFNKKCYYNYSMHTYTAQFTNAKDYNFMNSILISQKDSIITPEAPKTDNTMKTGVAVGIAVGTCVGVFALLLIITCVICNKKTNQTKQKDQKRTLLSVRY</sequence>
<evidence type="ECO:0000256" key="1">
    <source>
        <dbReference type="SAM" id="Phobius"/>
    </source>
</evidence>
<keyword evidence="1" id="KW-1133">Transmembrane helix</keyword>
<keyword evidence="4" id="KW-1185">Reference proteome</keyword>
<evidence type="ECO:0000313" key="3">
    <source>
        <dbReference type="EMBL" id="CAL6079248.1"/>
    </source>
</evidence>
<reference evidence="2" key="1">
    <citation type="submission" date="2023-06" db="EMBL/GenBank/DDBJ databases">
        <authorList>
            <person name="Kurt Z."/>
        </authorList>
    </citation>
    <scope>NUCLEOTIDE SEQUENCE</scope>
</reference>
<dbReference type="Proteomes" id="UP001642409">
    <property type="component" value="Unassembled WGS sequence"/>
</dbReference>
<evidence type="ECO:0000313" key="2">
    <source>
        <dbReference type="EMBL" id="CAI9934810.1"/>
    </source>
</evidence>
<organism evidence="2">
    <name type="scientific">Hexamita inflata</name>
    <dbReference type="NCBI Taxonomy" id="28002"/>
    <lineage>
        <taxon>Eukaryota</taxon>
        <taxon>Metamonada</taxon>
        <taxon>Diplomonadida</taxon>
        <taxon>Hexamitidae</taxon>
        <taxon>Hexamitinae</taxon>
        <taxon>Hexamita</taxon>
    </lineage>
</organism>
<accession>A0AA86TYR2</accession>
<proteinExistence type="predicted"/>
<feature type="transmembrane region" description="Helical" evidence="1">
    <location>
        <begin position="67"/>
        <end position="91"/>
    </location>
</feature>
<protein>
    <submittedName>
        <fullName evidence="3">Hypothetical_protein</fullName>
    </submittedName>
</protein>
<dbReference type="AlphaFoldDB" id="A0AA86TYR2"/>
<name>A0AA86TYR2_9EUKA</name>
<comment type="caution">
    <text evidence="2">The sequence shown here is derived from an EMBL/GenBank/DDBJ whole genome shotgun (WGS) entry which is preliminary data.</text>
</comment>
<gene>
    <name evidence="2" type="ORF">HINF_LOCUS22455</name>
    <name evidence="3" type="ORF">HINF_LOCUS59293</name>
</gene>
<keyword evidence="1" id="KW-0472">Membrane</keyword>
<dbReference type="EMBL" id="CATOUU010000589">
    <property type="protein sequence ID" value="CAI9934810.1"/>
    <property type="molecule type" value="Genomic_DNA"/>
</dbReference>